<comment type="similarity">
    <text evidence="9">Belongs to the pannexin family.</text>
</comment>
<keyword evidence="4 9" id="KW-0812">Transmembrane</keyword>
<keyword evidence="8 9" id="KW-0407">Ion channel</keyword>
<organism evidence="10 11">
    <name type="scientific">Biomphalaria glabrata</name>
    <name type="common">Bloodfluke planorb</name>
    <name type="synonym">Freshwater snail</name>
    <dbReference type="NCBI Taxonomy" id="6526"/>
    <lineage>
        <taxon>Eukaryota</taxon>
        <taxon>Metazoa</taxon>
        <taxon>Spiralia</taxon>
        <taxon>Lophotrochozoa</taxon>
        <taxon>Mollusca</taxon>
        <taxon>Gastropoda</taxon>
        <taxon>Heterobranchia</taxon>
        <taxon>Euthyneura</taxon>
        <taxon>Panpulmonata</taxon>
        <taxon>Hygrophila</taxon>
        <taxon>Lymnaeoidea</taxon>
        <taxon>Planorbidae</taxon>
        <taxon>Biomphalaria</taxon>
    </lineage>
</organism>
<evidence type="ECO:0000256" key="7">
    <source>
        <dbReference type="ARBA" id="ARBA00023136"/>
    </source>
</evidence>
<dbReference type="Pfam" id="PF00876">
    <property type="entry name" value="Innexin"/>
    <property type="match status" value="1"/>
</dbReference>
<evidence type="ECO:0000256" key="4">
    <source>
        <dbReference type="ARBA" id="ARBA00022692"/>
    </source>
</evidence>
<dbReference type="GO" id="GO:0034220">
    <property type="term" value="P:monoatomic ion transmembrane transport"/>
    <property type="evidence" value="ECO:0007669"/>
    <property type="project" value="UniProtKB-KW"/>
</dbReference>
<feature type="transmembrane region" description="Helical" evidence="9">
    <location>
        <begin position="208"/>
        <end position="227"/>
    </location>
</feature>
<keyword evidence="10" id="KW-1185">Reference proteome</keyword>
<reference evidence="11" key="1">
    <citation type="submission" date="2025-08" db="UniProtKB">
        <authorList>
            <consortium name="RefSeq"/>
        </authorList>
    </citation>
    <scope>IDENTIFICATION</scope>
</reference>
<evidence type="ECO:0000256" key="2">
    <source>
        <dbReference type="ARBA" id="ARBA00022448"/>
    </source>
</evidence>
<dbReference type="Proteomes" id="UP001165740">
    <property type="component" value="Chromosome 16"/>
</dbReference>
<keyword evidence="7 9" id="KW-0472">Membrane</keyword>
<protein>
    <recommendedName>
        <fullName evidence="9">Innexin</fullName>
    </recommendedName>
</protein>
<evidence type="ECO:0000256" key="1">
    <source>
        <dbReference type="ARBA" id="ARBA00004651"/>
    </source>
</evidence>
<accession>A0A9W2Z3V4</accession>
<gene>
    <name evidence="11" type="primary">LOC106068203</name>
    <name evidence="9" type="synonym">inx</name>
</gene>
<evidence type="ECO:0000256" key="5">
    <source>
        <dbReference type="ARBA" id="ARBA00022989"/>
    </source>
</evidence>
<comment type="subcellular location">
    <subcellularLocation>
        <location evidence="1 9">Cell membrane</location>
        <topology evidence="1 9">Multi-pass membrane protein</topology>
    </subcellularLocation>
</comment>
<proteinExistence type="inferred from homology"/>
<name>A0A9W2Z3V4_BIOGL</name>
<keyword evidence="5 9" id="KW-1133">Transmembrane helix</keyword>
<comment type="function">
    <text evidence="9">Structural component of the gap junctions.</text>
</comment>
<evidence type="ECO:0000256" key="3">
    <source>
        <dbReference type="ARBA" id="ARBA00022475"/>
    </source>
</evidence>
<evidence type="ECO:0000256" key="6">
    <source>
        <dbReference type="ARBA" id="ARBA00023065"/>
    </source>
</evidence>
<dbReference type="AlphaFoldDB" id="A0A9W2Z3V4"/>
<keyword evidence="6 9" id="KW-0406">Ion transport</keyword>
<dbReference type="GO" id="GO:0005921">
    <property type="term" value="C:gap junction"/>
    <property type="evidence" value="ECO:0007669"/>
    <property type="project" value="UniProtKB-UniRule"/>
</dbReference>
<dbReference type="PROSITE" id="PS51013">
    <property type="entry name" value="PANNEXIN"/>
    <property type="match status" value="1"/>
</dbReference>
<dbReference type="PRINTS" id="PR01262">
    <property type="entry name" value="INNEXIN"/>
</dbReference>
<dbReference type="RefSeq" id="XP_055869738.1">
    <property type="nucleotide sequence ID" value="XM_056013763.1"/>
</dbReference>
<evidence type="ECO:0000256" key="9">
    <source>
        <dbReference type="RuleBase" id="RU010713"/>
    </source>
</evidence>
<dbReference type="GO" id="GO:0005886">
    <property type="term" value="C:plasma membrane"/>
    <property type="evidence" value="ECO:0007669"/>
    <property type="project" value="UniProtKB-SubCell"/>
</dbReference>
<feature type="transmembrane region" description="Helical" evidence="9">
    <location>
        <begin position="295"/>
        <end position="319"/>
    </location>
</feature>
<dbReference type="OrthoDB" id="6157856at2759"/>
<evidence type="ECO:0000313" key="10">
    <source>
        <dbReference type="Proteomes" id="UP001165740"/>
    </source>
</evidence>
<dbReference type="InterPro" id="IPR000990">
    <property type="entry name" value="Innexin"/>
</dbReference>
<evidence type="ECO:0000256" key="8">
    <source>
        <dbReference type="ARBA" id="ARBA00023303"/>
    </source>
</evidence>
<keyword evidence="3" id="KW-1003">Cell membrane</keyword>
<evidence type="ECO:0000313" key="11">
    <source>
        <dbReference type="RefSeq" id="XP_055869738.1"/>
    </source>
</evidence>
<dbReference type="GeneID" id="106068203"/>
<dbReference type="PANTHER" id="PTHR11893">
    <property type="entry name" value="INNEXIN"/>
    <property type="match status" value="1"/>
</dbReference>
<keyword evidence="2 9" id="KW-0813">Transport</keyword>
<comment type="caution">
    <text evidence="9">Lacks conserved residue(s) required for the propagation of feature annotation.</text>
</comment>
<dbReference type="PANTHER" id="PTHR11893:SF36">
    <property type="entry name" value="INNEXIN-5"/>
    <property type="match status" value="1"/>
</dbReference>
<sequence>MSLDYIIGGFARYQRLQSSNDDDAVDRLNHIYTVTLLVVFSIFVSGKQYVGNAIECFCDCAEFPPSKRDYARTFCWLKNTYKVDISKPFPKDPQVRRTEEIAYYQWVPILLLVMAALFKLPNLLWRVFSYNSGMDLNQVASLVINSQVGPTEKAKDTIRQVAEYIDRWLEGHRQINWNAVVRTKKYLSKRCCFFFYEGKRFGTYLTGLYLLTKLLFVLIDIFVFLILQKVLGNWYSFYGFNLLAAALDPTQEDLWNESPFFPKVTFCDLDMLQQANVIPYTIQCALPINMFNEKIFAFLWFWMFMVSIITVINFLYWVYKWAFGGLKYIYNVKKFLKAKGELVTEYDRLLAAKFGRQYLRRDGTFVLSVILNNSNEVVMGDLVSELWKLYRSKPMSKSDRAQGDVMYI</sequence>
<feature type="transmembrane region" description="Helical" evidence="9">
    <location>
        <begin position="103"/>
        <end position="125"/>
    </location>
</feature>